<comment type="caution">
    <text evidence="3">The sequence shown here is derived from an EMBL/GenBank/DDBJ whole genome shotgun (WGS) entry which is preliminary data.</text>
</comment>
<dbReference type="InterPro" id="IPR038071">
    <property type="entry name" value="UROD/MetE-like_sf"/>
</dbReference>
<evidence type="ECO:0000259" key="2">
    <source>
        <dbReference type="Pfam" id="PF01208"/>
    </source>
</evidence>
<evidence type="ECO:0000256" key="1">
    <source>
        <dbReference type="SAM" id="Phobius"/>
    </source>
</evidence>
<sequence length="354" mass="40121">MEGKQRVLKILKGEPVRACSVFATEFWALNRRGYTIEKFLEDPEGLLSVIAEEVQKIDSDIFFFLAGLTSVPLMVLGAMYKFPEKGPPFAEMPLVRSREELKNLDLKKITGDMRVKKLWQASAELTRALKDKTMVAVNIRAPFTQAAQMVGPENFMRLLYRDERFVFELLEISMEIFLEYGLPFIKNGVEMIYISDPTASGDLISRKHFEKYAYPYLKKAVTEIKELGIPVLLHICGDTIDRLDFIREIDPDIVSVDHKVDLEKAGEILGEKICLAGNVDPSEVMEYGSREEVERKALECLDKVVNRKFLLMPGCEISPDTPLENIMTFLAVGHGAFEKLDNRGGKENGRTGSR</sequence>
<name>A0A5S5AZ55_9FIRM</name>
<protein>
    <submittedName>
        <fullName evidence="3">Uroporphyrinogen decarboxylase</fullName>
    </submittedName>
</protein>
<organism evidence="3 4">
    <name type="scientific">Thermosediminibacter litoriperuensis</name>
    <dbReference type="NCBI Taxonomy" id="291989"/>
    <lineage>
        <taxon>Bacteria</taxon>
        <taxon>Bacillati</taxon>
        <taxon>Bacillota</taxon>
        <taxon>Clostridia</taxon>
        <taxon>Thermosediminibacterales</taxon>
        <taxon>Thermosediminibacteraceae</taxon>
        <taxon>Thermosediminibacter</taxon>
    </lineage>
</organism>
<dbReference type="Pfam" id="PF01208">
    <property type="entry name" value="URO-D"/>
    <property type="match status" value="1"/>
</dbReference>
<dbReference type="Gene3D" id="3.20.20.210">
    <property type="match status" value="1"/>
</dbReference>
<dbReference type="AlphaFoldDB" id="A0A5S5AZ55"/>
<keyword evidence="1" id="KW-0812">Transmembrane</keyword>
<keyword evidence="1" id="KW-0472">Membrane</keyword>
<dbReference type="PANTHER" id="PTHR47099">
    <property type="entry name" value="METHYLCOBAMIDE:COM METHYLTRANSFERASE MTBA"/>
    <property type="match status" value="1"/>
</dbReference>
<dbReference type="EMBL" id="VNHO01000005">
    <property type="protein sequence ID" value="TYP57644.1"/>
    <property type="molecule type" value="Genomic_DNA"/>
</dbReference>
<dbReference type="GO" id="GO:0006779">
    <property type="term" value="P:porphyrin-containing compound biosynthetic process"/>
    <property type="evidence" value="ECO:0007669"/>
    <property type="project" value="InterPro"/>
</dbReference>
<reference evidence="3 4" key="1">
    <citation type="submission" date="2019-07" db="EMBL/GenBank/DDBJ databases">
        <title>Genomic Encyclopedia of Type Strains, Phase I: the one thousand microbial genomes (KMG-I) project.</title>
        <authorList>
            <person name="Kyrpides N."/>
        </authorList>
    </citation>
    <scope>NUCLEOTIDE SEQUENCE [LARGE SCALE GENOMIC DNA]</scope>
    <source>
        <strain evidence="3 4">DSM 16647</strain>
    </source>
</reference>
<evidence type="ECO:0000313" key="4">
    <source>
        <dbReference type="Proteomes" id="UP000322294"/>
    </source>
</evidence>
<dbReference type="InterPro" id="IPR000257">
    <property type="entry name" value="Uroporphyrinogen_deCOase"/>
</dbReference>
<gene>
    <name evidence="3" type="ORF">LZ11_00637</name>
</gene>
<evidence type="ECO:0000313" key="3">
    <source>
        <dbReference type="EMBL" id="TYP57644.1"/>
    </source>
</evidence>
<feature type="domain" description="Uroporphyrinogen decarboxylase (URO-D)" evidence="2">
    <location>
        <begin position="4"/>
        <end position="332"/>
    </location>
</feature>
<dbReference type="Proteomes" id="UP000322294">
    <property type="component" value="Unassembled WGS sequence"/>
</dbReference>
<dbReference type="SUPFAM" id="SSF51726">
    <property type="entry name" value="UROD/MetE-like"/>
    <property type="match status" value="1"/>
</dbReference>
<keyword evidence="1" id="KW-1133">Transmembrane helix</keyword>
<dbReference type="PANTHER" id="PTHR47099:SF1">
    <property type="entry name" value="METHYLCOBAMIDE:COM METHYLTRANSFERASE MTBA"/>
    <property type="match status" value="1"/>
</dbReference>
<dbReference type="InterPro" id="IPR052024">
    <property type="entry name" value="Methanogen_methyltrans"/>
</dbReference>
<feature type="transmembrane region" description="Helical" evidence="1">
    <location>
        <begin position="61"/>
        <end position="80"/>
    </location>
</feature>
<accession>A0A5S5AZ55</accession>
<dbReference type="GO" id="GO:0004853">
    <property type="term" value="F:uroporphyrinogen decarboxylase activity"/>
    <property type="evidence" value="ECO:0007669"/>
    <property type="project" value="InterPro"/>
</dbReference>
<keyword evidence="4" id="KW-1185">Reference proteome</keyword>
<dbReference type="CDD" id="cd03465">
    <property type="entry name" value="URO-D_like"/>
    <property type="match status" value="1"/>
</dbReference>
<dbReference type="RefSeq" id="WP_246110691.1">
    <property type="nucleotide sequence ID" value="NZ_VNHO01000005.1"/>
</dbReference>
<proteinExistence type="predicted"/>